<feature type="region of interest" description="Disordered" evidence="1">
    <location>
        <begin position="1"/>
        <end position="42"/>
    </location>
</feature>
<comment type="caution">
    <text evidence="2">The sequence shown here is derived from an EMBL/GenBank/DDBJ whole genome shotgun (WGS) entry which is preliminary data.</text>
</comment>
<feature type="compositionally biased region" description="Basic and acidic residues" evidence="1">
    <location>
        <begin position="1"/>
        <end position="25"/>
    </location>
</feature>
<reference evidence="2 3" key="1">
    <citation type="submission" date="2021-01" db="EMBL/GenBank/DDBJ databases">
        <title>Whole genome shotgun sequence of Planotetraspora mira NBRC 15435.</title>
        <authorList>
            <person name="Komaki H."/>
            <person name="Tamura T."/>
        </authorList>
    </citation>
    <scope>NUCLEOTIDE SEQUENCE [LARGE SCALE GENOMIC DNA]</scope>
    <source>
        <strain evidence="2 3">NBRC 15435</strain>
    </source>
</reference>
<name>A0A8J3TQ98_9ACTN</name>
<dbReference type="EMBL" id="BOOO01000017">
    <property type="protein sequence ID" value="GII30061.1"/>
    <property type="molecule type" value="Genomic_DNA"/>
</dbReference>
<evidence type="ECO:0000313" key="2">
    <source>
        <dbReference type="EMBL" id="GII30061.1"/>
    </source>
</evidence>
<evidence type="ECO:0000256" key="1">
    <source>
        <dbReference type="SAM" id="MobiDB-lite"/>
    </source>
</evidence>
<protein>
    <submittedName>
        <fullName evidence="2">Uncharacterized protein</fullName>
    </submittedName>
</protein>
<dbReference type="Proteomes" id="UP000650628">
    <property type="component" value="Unassembled WGS sequence"/>
</dbReference>
<sequence>MRSRKSRVEERTRRGLLEGRPDHLAPLRGKSPSPELSSGTGTAAHITASTGVITILPTQLELAGPTPPTAMRDFWRYAAGGWSGPLASASEWSRWVMERVAFATGPMPGKLSGSCSCGTHRTLCAPDGMYPTGALLFGRSSPDGLIAATRNPCSADSGSAPSSKEI</sequence>
<organism evidence="2 3">
    <name type="scientific">Planotetraspora mira</name>
    <dbReference type="NCBI Taxonomy" id="58121"/>
    <lineage>
        <taxon>Bacteria</taxon>
        <taxon>Bacillati</taxon>
        <taxon>Actinomycetota</taxon>
        <taxon>Actinomycetes</taxon>
        <taxon>Streptosporangiales</taxon>
        <taxon>Streptosporangiaceae</taxon>
        <taxon>Planotetraspora</taxon>
    </lineage>
</organism>
<dbReference type="AlphaFoldDB" id="A0A8J3TQ98"/>
<proteinExistence type="predicted"/>
<evidence type="ECO:0000313" key="3">
    <source>
        <dbReference type="Proteomes" id="UP000650628"/>
    </source>
</evidence>
<accession>A0A8J3TQ98</accession>
<gene>
    <name evidence="2" type="ORF">Pmi06nite_35030</name>
</gene>
<keyword evidence="3" id="KW-1185">Reference proteome</keyword>